<protein>
    <submittedName>
        <fullName evidence="3">Uncharacterized protein</fullName>
    </submittedName>
</protein>
<dbReference type="AlphaFoldDB" id="A0AA88L3I2"/>
<name>A0AA88L3I2_ARTSF</name>
<feature type="region of interest" description="Disordered" evidence="1">
    <location>
        <begin position="230"/>
        <end position="253"/>
    </location>
</feature>
<dbReference type="EMBL" id="JAVRJZ010000020">
    <property type="protein sequence ID" value="KAK2706500.1"/>
    <property type="molecule type" value="Genomic_DNA"/>
</dbReference>
<evidence type="ECO:0000256" key="2">
    <source>
        <dbReference type="SAM" id="Phobius"/>
    </source>
</evidence>
<evidence type="ECO:0000256" key="1">
    <source>
        <dbReference type="SAM" id="MobiDB-lite"/>
    </source>
</evidence>
<dbReference type="InterPro" id="IPR008952">
    <property type="entry name" value="Tetraspanin_EC2_sf"/>
</dbReference>
<reference evidence="3" key="1">
    <citation type="submission" date="2023-07" db="EMBL/GenBank/DDBJ databases">
        <title>Chromosome-level genome assembly of Artemia franciscana.</title>
        <authorList>
            <person name="Jo E."/>
        </authorList>
    </citation>
    <scope>NUCLEOTIDE SEQUENCE</scope>
    <source>
        <tissue evidence="3">Whole body</tissue>
    </source>
</reference>
<accession>A0AA88L3I2</accession>
<organism evidence="3 4">
    <name type="scientific">Artemia franciscana</name>
    <name type="common">Brine shrimp</name>
    <name type="synonym">Artemia sanfranciscana</name>
    <dbReference type="NCBI Taxonomy" id="6661"/>
    <lineage>
        <taxon>Eukaryota</taxon>
        <taxon>Metazoa</taxon>
        <taxon>Ecdysozoa</taxon>
        <taxon>Arthropoda</taxon>
        <taxon>Crustacea</taxon>
        <taxon>Branchiopoda</taxon>
        <taxon>Anostraca</taxon>
        <taxon>Artemiidae</taxon>
        <taxon>Artemia</taxon>
    </lineage>
</organism>
<keyword evidence="2" id="KW-1133">Transmembrane helix</keyword>
<comment type="caution">
    <text evidence="3">The sequence shown here is derived from an EMBL/GenBank/DDBJ whole genome shotgun (WGS) entry which is preliminary data.</text>
</comment>
<feature type="compositionally biased region" description="Acidic residues" evidence="1">
    <location>
        <begin position="235"/>
        <end position="246"/>
    </location>
</feature>
<keyword evidence="2" id="KW-0472">Membrane</keyword>
<gene>
    <name evidence="3" type="ORF">QYM36_016512</name>
</gene>
<sequence length="253" mass="28768">MACTLKSSEKYYALRSVVVESYFMVFKKGKNNTENADGKENACADGDLHRSVLIYFAFTCCASYQTFSPSVRDILINSIKEYPNKGLLSFIKLDQLQEYFKCCGVKNREERVKDKEVLFIGDSAHSNEEDDWFVPFEHFNCDFEGGHVTSSCCKFVNPGISSTKYNCSKDPFPLTTYSKGCDEVVNGILQSQDKKQLIDLIWVFYILWNILLLLTLIVVIHEESYEESLMNCDSSPEESDDDEPENEAGSNSV</sequence>
<proteinExistence type="predicted"/>
<dbReference type="GO" id="GO:0016020">
    <property type="term" value="C:membrane"/>
    <property type="evidence" value="ECO:0007669"/>
    <property type="project" value="InterPro"/>
</dbReference>
<keyword evidence="2" id="KW-0812">Transmembrane</keyword>
<evidence type="ECO:0000313" key="3">
    <source>
        <dbReference type="EMBL" id="KAK2706500.1"/>
    </source>
</evidence>
<dbReference type="Gene3D" id="1.10.1450.10">
    <property type="entry name" value="Tetraspanin"/>
    <property type="match status" value="1"/>
</dbReference>
<keyword evidence="4" id="KW-1185">Reference proteome</keyword>
<dbReference type="Proteomes" id="UP001187531">
    <property type="component" value="Unassembled WGS sequence"/>
</dbReference>
<feature type="transmembrane region" description="Helical" evidence="2">
    <location>
        <begin position="200"/>
        <end position="220"/>
    </location>
</feature>
<evidence type="ECO:0000313" key="4">
    <source>
        <dbReference type="Proteomes" id="UP001187531"/>
    </source>
</evidence>